<dbReference type="InterPro" id="IPR053939">
    <property type="entry name" value="UTP25_C"/>
</dbReference>
<keyword evidence="3" id="KW-1185">Reference proteome</keyword>
<dbReference type="Pfam" id="PF06862">
    <property type="entry name" value="Utp25_C"/>
    <property type="match status" value="1"/>
</dbReference>
<reference evidence="2 3" key="1">
    <citation type="journal article" date="2015" name="Genome Biol. Evol.">
        <title>Comparative Genomics of a Bacterivorous Green Alga Reveals Evolutionary Causalities and Consequences of Phago-Mixotrophic Mode of Nutrition.</title>
        <authorList>
            <person name="Burns J.A."/>
            <person name="Paasch A."/>
            <person name="Narechania A."/>
            <person name="Kim E."/>
        </authorList>
    </citation>
    <scope>NUCLEOTIDE SEQUENCE [LARGE SCALE GENOMIC DNA]</scope>
    <source>
        <strain evidence="2 3">PLY_AMNH</strain>
    </source>
</reference>
<accession>A0AAE0L297</accession>
<protein>
    <recommendedName>
        <fullName evidence="1">UTP25 C-terminal domain-containing protein</fullName>
    </recommendedName>
</protein>
<feature type="domain" description="UTP25 C-terminal" evidence="1">
    <location>
        <begin position="21"/>
        <end position="197"/>
    </location>
</feature>
<dbReference type="AlphaFoldDB" id="A0AAE0L297"/>
<dbReference type="InterPro" id="IPR010678">
    <property type="entry name" value="UTP25"/>
</dbReference>
<evidence type="ECO:0000259" key="1">
    <source>
        <dbReference type="Pfam" id="PF06862"/>
    </source>
</evidence>
<dbReference type="PANTHER" id="PTHR12933:SF0">
    <property type="entry name" value="U3 SMALL NUCLEOLAR RNA-ASSOCIATED PROTEIN 25 HOMOLOG"/>
    <property type="match status" value="1"/>
</dbReference>
<gene>
    <name evidence="2" type="ORF">CYMTET_22100</name>
</gene>
<comment type="caution">
    <text evidence="2">The sequence shown here is derived from an EMBL/GenBank/DDBJ whole genome shotgun (WGS) entry which is preliminary data.</text>
</comment>
<dbReference type="GO" id="GO:0034511">
    <property type="term" value="F:U3 snoRNA binding"/>
    <property type="evidence" value="ECO:0007669"/>
    <property type="project" value="InterPro"/>
</dbReference>
<dbReference type="GO" id="GO:0000462">
    <property type="term" value="P:maturation of SSU-rRNA from tricistronic rRNA transcript (SSU-rRNA, 5.8S rRNA, LSU-rRNA)"/>
    <property type="evidence" value="ECO:0007669"/>
    <property type="project" value="TreeGrafter"/>
</dbReference>
<dbReference type="GO" id="GO:0019843">
    <property type="term" value="F:rRNA binding"/>
    <property type="evidence" value="ECO:0007669"/>
    <property type="project" value="TreeGrafter"/>
</dbReference>
<dbReference type="GO" id="GO:0032040">
    <property type="term" value="C:small-subunit processome"/>
    <property type="evidence" value="ECO:0007669"/>
    <property type="project" value="TreeGrafter"/>
</dbReference>
<sequence>MRQAASIDRIVWRVGLSDEPCVRQIYERFPVSTPSTVDDDRFRWFCKELWPRVHQSATAKGILIFVRSSYDFIRLRNFFRKEEVPICLNSEYLQTKEMQSAEAHFCAGRSRFMLYTERAHFYHRRHIKGVKDLVFYSLPEYARYYMELLNMVEESDSRASGDCNVMFSKYDRMQLDRVVGTTRVKKMMNSKNSTFVFC</sequence>
<organism evidence="2 3">
    <name type="scientific">Cymbomonas tetramitiformis</name>
    <dbReference type="NCBI Taxonomy" id="36881"/>
    <lineage>
        <taxon>Eukaryota</taxon>
        <taxon>Viridiplantae</taxon>
        <taxon>Chlorophyta</taxon>
        <taxon>Pyramimonadophyceae</taxon>
        <taxon>Pyramimonadales</taxon>
        <taxon>Pyramimonadaceae</taxon>
        <taxon>Cymbomonas</taxon>
    </lineage>
</organism>
<dbReference type="EMBL" id="LGRX02010939">
    <property type="protein sequence ID" value="KAK3269461.1"/>
    <property type="molecule type" value="Genomic_DNA"/>
</dbReference>
<dbReference type="Proteomes" id="UP001190700">
    <property type="component" value="Unassembled WGS sequence"/>
</dbReference>
<name>A0AAE0L297_9CHLO</name>
<evidence type="ECO:0000313" key="2">
    <source>
        <dbReference type="EMBL" id="KAK3269461.1"/>
    </source>
</evidence>
<dbReference type="PANTHER" id="PTHR12933">
    <property type="entry name" value="ORF PROTEIN-RELATED"/>
    <property type="match status" value="1"/>
</dbReference>
<proteinExistence type="predicted"/>
<evidence type="ECO:0000313" key="3">
    <source>
        <dbReference type="Proteomes" id="UP001190700"/>
    </source>
</evidence>